<protein>
    <submittedName>
        <fullName evidence="3">Secreted protein</fullName>
    </submittedName>
</protein>
<evidence type="ECO:0000313" key="2">
    <source>
        <dbReference type="Proteomes" id="UP000887540"/>
    </source>
</evidence>
<name>A0A914CTL1_9BILA</name>
<accession>A0A914CTL1</accession>
<organism evidence="2 3">
    <name type="scientific">Acrobeloides nanus</name>
    <dbReference type="NCBI Taxonomy" id="290746"/>
    <lineage>
        <taxon>Eukaryota</taxon>
        <taxon>Metazoa</taxon>
        <taxon>Ecdysozoa</taxon>
        <taxon>Nematoda</taxon>
        <taxon>Chromadorea</taxon>
        <taxon>Rhabditida</taxon>
        <taxon>Tylenchina</taxon>
        <taxon>Cephalobomorpha</taxon>
        <taxon>Cephaloboidea</taxon>
        <taxon>Cephalobidae</taxon>
        <taxon>Acrobeloides</taxon>
    </lineage>
</organism>
<dbReference type="WBParaSite" id="ACRNAN_scaffold13605.g30320.t1">
    <property type="protein sequence ID" value="ACRNAN_scaffold13605.g30320.t1"/>
    <property type="gene ID" value="ACRNAN_scaffold13605.g30320"/>
</dbReference>
<keyword evidence="1" id="KW-0732">Signal</keyword>
<feature type="signal peptide" evidence="1">
    <location>
        <begin position="1"/>
        <end position="19"/>
    </location>
</feature>
<evidence type="ECO:0000313" key="3">
    <source>
        <dbReference type="WBParaSite" id="ACRNAN_scaffold13605.g30320.t1"/>
    </source>
</evidence>
<feature type="chain" id="PRO_5037044507" evidence="1">
    <location>
        <begin position="20"/>
        <end position="82"/>
    </location>
</feature>
<proteinExistence type="predicted"/>
<dbReference type="Proteomes" id="UP000887540">
    <property type="component" value="Unplaced"/>
</dbReference>
<keyword evidence="2" id="KW-1185">Reference proteome</keyword>
<dbReference type="AlphaFoldDB" id="A0A914CTL1"/>
<sequence>MHLTLLTFLFSFYFTTVQMVVPPPCGGGTGFVQSNHCFGRLAIRRYNFLLDFTMKAPNVDGNGQTATNRIIQIGVLVFLHNI</sequence>
<reference evidence="3" key="1">
    <citation type="submission" date="2022-11" db="UniProtKB">
        <authorList>
            <consortium name="WormBaseParasite"/>
        </authorList>
    </citation>
    <scope>IDENTIFICATION</scope>
</reference>
<evidence type="ECO:0000256" key="1">
    <source>
        <dbReference type="SAM" id="SignalP"/>
    </source>
</evidence>